<feature type="region of interest" description="Disordered" evidence="1">
    <location>
        <begin position="1772"/>
        <end position="1794"/>
    </location>
</feature>
<feature type="compositionally biased region" description="Low complexity" evidence="1">
    <location>
        <begin position="709"/>
        <end position="720"/>
    </location>
</feature>
<feature type="compositionally biased region" description="Basic and acidic residues" evidence="1">
    <location>
        <begin position="1406"/>
        <end position="1418"/>
    </location>
</feature>
<gene>
    <name evidence="2" type="ORF">BN1204_066800</name>
</gene>
<proteinExistence type="predicted"/>
<name>A0A0F7USE8_NEOCL</name>
<feature type="region of interest" description="Disordered" evidence="1">
    <location>
        <begin position="338"/>
        <end position="431"/>
    </location>
</feature>
<feature type="compositionally biased region" description="Basic residues" evidence="1">
    <location>
        <begin position="1650"/>
        <end position="1660"/>
    </location>
</feature>
<feature type="region of interest" description="Disordered" evidence="1">
    <location>
        <begin position="678"/>
        <end position="1039"/>
    </location>
</feature>
<feature type="compositionally biased region" description="Basic and acidic residues" evidence="1">
    <location>
        <begin position="628"/>
        <end position="637"/>
    </location>
</feature>
<feature type="region of interest" description="Disordered" evidence="1">
    <location>
        <begin position="1636"/>
        <end position="1667"/>
    </location>
</feature>
<feature type="compositionally biased region" description="Basic residues" evidence="1">
    <location>
        <begin position="834"/>
        <end position="846"/>
    </location>
</feature>
<feature type="compositionally biased region" description="Basic and acidic residues" evidence="1">
    <location>
        <begin position="563"/>
        <end position="572"/>
    </location>
</feature>
<feature type="compositionally biased region" description="Polar residues" evidence="1">
    <location>
        <begin position="759"/>
        <end position="770"/>
    </location>
</feature>
<feature type="region of interest" description="Disordered" evidence="1">
    <location>
        <begin position="559"/>
        <end position="666"/>
    </location>
</feature>
<feature type="compositionally biased region" description="Polar residues" evidence="1">
    <location>
        <begin position="365"/>
        <end position="383"/>
    </location>
</feature>
<feature type="region of interest" description="Disordered" evidence="1">
    <location>
        <begin position="1406"/>
        <end position="1432"/>
    </location>
</feature>
<feature type="compositionally biased region" description="Basic residues" evidence="1">
    <location>
        <begin position="394"/>
        <end position="404"/>
    </location>
</feature>
<accession>A0A0F7USE8</accession>
<reference evidence="2" key="1">
    <citation type="journal article" date="2015" name="PLoS ONE">
        <title>Comprehensive Evaluation of Toxoplasma gondii VEG and Neospora caninum LIV Genomes with Tachyzoite Stage Transcriptome and Proteome Defines Novel Transcript Features.</title>
        <authorList>
            <person name="Ramaprasad A."/>
            <person name="Mourier T."/>
            <person name="Naeem R."/>
            <person name="Malas T.B."/>
            <person name="Moussa E."/>
            <person name="Panigrahi A."/>
            <person name="Vermont S.J."/>
            <person name="Otto T.D."/>
            <person name="Wastling J."/>
            <person name="Pain A."/>
        </authorList>
    </citation>
    <scope>NUCLEOTIDE SEQUENCE</scope>
    <source>
        <strain evidence="2">Liverpool</strain>
    </source>
</reference>
<feature type="region of interest" description="Disordered" evidence="1">
    <location>
        <begin position="1897"/>
        <end position="1916"/>
    </location>
</feature>
<feature type="compositionally biased region" description="Basic and acidic residues" evidence="1">
    <location>
        <begin position="582"/>
        <end position="591"/>
    </location>
</feature>
<evidence type="ECO:0000256" key="1">
    <source>
        <dbReference type="SAM" id="MobiDB-lite"/>
    </source>
</evidence>
<feature type="compositionally biased region" description="Low complexity" evidence="1">
    <location>
        <begin position="1243"/>
        <end position="1259"/>
    </location>
</feature>
<feature type="region of interest" description="Disordered" evidence="1">
    <location>
        <begin position="1062"/>
        <end position="1275"/>
    </location>
</feature>
<dbReference type="Gene3D" id="1.20.5.2050">
    <property type="match status" value="1"/>
</dbReference>
<feature type="compositionally biased region" description="Low complexity" evidence="1">
    <location>
        <begin position="338"/>
        <end position="356"/>
    </location>
</feature>
<feature type="region of interest" description="Disordered" evidence="1">
    <location>
        <begin position="184"/>
        <end position="266"/>
    </location>
</feature>
<organism evidence="2">
    <name type="scientific">Neospora caninum (strain Liverpool)</name>
    <dbReference type="NCBI Taxonomy" id="572307"/>
    <lineage>
        <taxon>Eukaryota</taxon>
        <taxon>Sar</taxon>
        <taxon>Alveolata</taxon>
        <taxon>Apicomplexa</taxon>
        <taxon>Conoidasida</taxon>
        <taxon>Coccidia</taxon>
        <taxon>Eucoccidiorida</taxon>
        <taxon>Eimeriorina</taxon>
        <taxon>Sarcocystidae</taxon>
        <taxon>Neospora</taxon>
    </lineage>
</organism>
<dbReference type="EMBL" id="LN714487">
    <property type="protein sequence ID" value="CEL71017.1"/>
    <property type="molecule type" value="Genomic_DNA"/>
</dbReference>
<sequence>MQHMLVSSPPRPQGAVTMSGPFEAKYANQMSPSSRAPSQCMSTASGSMYAAACTPPALGVHSAGTSRCSPPHDTRFSPQHRFHQQPSSHPFSVDNAASFPPEKPRSQGGAVMVSVQTPKSPERSLPAFAVNKEGFIPHHNHVPASEDAAGGGEAFAWTHRGPMYPCGQTWPNGGVPGMGDGARKVGVNQPGFTSHYPGGEQAAGRRLDDSYGCNPREVQAPSGLRQETERSFPHQQLPPGAVGNATDTAPRGAAGSPQTMHGRMSHCGASMAPANVYYESAPYTSPEMNFGSSFSPSFSTPATYTQCSAVQSVQSQQCFPAPYSFPVAADAYCPASSSFPSLSFSRSQDPAASSPASPQPGPPQETQLPSDASSPKQAANSGARSRPRSERPRQPRRKSPKGPRRSPQTSRAPKNGSSSSSGGTTRPVRGLPLQQRKLYRHFARQTPRVQGLTFDHNQIRWISYWKNDQGRQIQRHFPVSRHGFLEARRLALEERNRILGWPPHTDEAAEAIEALKAAADPFVQQLLVCPPSMSASASVAASLSDAVCPRLDTGGFSACALADGERPPDREASTAWAEEEEKPLRRGKETQAEEGAEATDRGCGDASDDEGEADGPQPVLGSEDTEREDTAKLRSGTEQEPGSLRRHPAWCAGVSAEAPDEGERCGEARTLEDVNVASGLHRAEKSEECLLQKSPETARKSGETHGPIASASSTFTHSSALEGPPLSAPGCRVSAPATPERNTSSLADSTFPRGFPTPDRSQAGSSTPSSAGGRPVAAPSLHPASGYSPLSDPASSSLGSRPGLTSAASSFSSSDFSAGARLGPDAEPPTAKAKAPRRSASRPAARKHGEGARKSSGSRRRKAKAAEVALSPSAGSGLPPSYSIPPSTPGSFPVSPGFSAAETGGFEDGSRASLSPEPPRSEPYASLSGGEPSGPCLPSLPARPRCHAATPPAQPPHNLPFAPLSAPEGASRPAAHGPAHRPGSGAAPPLSPRAELPRVQGSPSPPGFDCSSPYPSVYPPAFSSPFPAHQLDFNDPFTMFGESPGLYWEQLQLQQLEQQAEVLAGKAMSRKRKRRDSKSAGRPSRAARGPQPAKPRERKKGANRSGAGEKDKALANAEAAASEAQQCPSDSAEGAAASDEETLCRSAFPFSRSPSEVELQRPGDADQASPSRTTPPSPLPAAPEREAFHLPHSAASTARAASLPFLSVPTSDRFVREEEKAFRRTPDSAPSGETPLFYADVETAAASSGGVAATSDTTGFQDSGESKALASRLSGEDRANWSERFAHLSAALGEKSNGTPAYARKGLPSFEPSALSPGCALPDSAAMPPFFCSAGQALTGSRAATTAPEAPFLPTTTADGCSAQLACPFGAKTGHAFKRRNSALFSLSRSSTNFELVPTPAEAREEARAWRGEQEEGKATGLHEGPKEAAGTEKAFPDWLAAGDEGPTGAARRRQGAFEAPDEGRDGTGELGASVAGGHPGEFERDRPRGLATSLLPTGVNASLLRVPTLQRTDTTTTEDAHSALSFLPSLPPLLFQDVSLSPRNASPPPDALSQTGENRPRSALAPPAELAALDPAATSRLPDAAKHDAKAWAHEPFFSPLISFSSCSGAKLRRTISTDGCVPCGADRLDANTALSRVPFPDGEEDKRRERRRNQRRRSGTMSLARRSSWASAAGWSPRLHCDSLSPVVAPAAKSSLFLPPREGRSEGKEVSVGSREDTLSSSFPGAKHETLDSAPAADLLGLPALRPQLSLLSPRRLSYAGDSPFEFFTPAHPPTYKAPPQHRSPSAPAINKPRLSSSLASLPALSSLSSSLSSLSTSLCCASSSALSTHPGMTRLISLGDARTVSTVSTAGLMEDSGRRDTAFLTREETGELSAFEEPLEKPFLDVSDSGFALHPSLRPPTAEPPHTGENSPASAALPAFAFASSLVSPESPFAPAGTSLESPALPSLVLPAAPRLARTSVLSASGSDVLSPSRALAHLPFLDLALDKADGRRNSAAMPFLSSLLSPSHERLFPRLSAASACNAPFPPLSPRLASKRRRSSNLAVFCLPAEPCLSPCPPF</sequence>
<protein>
    <submittedName>
        <fullName evidence="2">AP2 domain transcription factor AP2XII-9</fullName>
    </submittedName>
</protein>
<feature type="compositionally biased region" description="Basic and acidic residues" evidence="1">
    <location>
        <begin position="1213"/>
        <end position="1226"/>
    </location>
</feature>
<feature type="region of interest" description="Disordered" evidence="1">
    <location>
        <begin position="64"/>
        <end position="92"/>
    </location>
</feature>
<feature type="region of interest" description="Disordered" evidence="1">
    <location>
        <begin position="1699"/>
        <end position="1727"/>
    </location>
</feature>
<feature type="compositionally biased region" description="Low complexity" evidence="1">
    <location>
        <begin position="1114"/>
        <end position="1137"/>
    </location>
</feature>
<feature type="compositionally biased region" description="Low complexity" evidence="1">
    <location>
        <begin position="866"/>
        <end position="881"/>
    </location>
</feature>
<feature type="region of interest" description="Disordered" evidence="1">
    <location>
        <begin position="1539"/>
        <end position="1564"/>
    </location>
</feature>
<feature type="compositionally biased region" description="Basic and acidic residues" evidence="1">
    <location>
        <begin position="681"/>
        <end position="703"/>
    </location>
</feature>
<feature type="region of interest" description="Disordered" evidence="1">
    <location>
        <begin position="1444"/>
        <end position="1470"/>
    </location>
</feature>
<feature type="compositionally biased region" description="Basic and acidic residues" evidence="1">
    <location>
        <begin position="1703"/>
        <end position="1720"/>
    </location>
</feature>
<evidence type="ECO:0000313" key="2">
    <source>
        <dbReference type="EMBL" id="CEL71017.1"/>
    </source>
</evidence>
<feature type="compositionally biased region" description="Low complexity" evidence="1">
    <location>
        <begin position="806"/>
        <end position="818"/>
    </location>
</feature>